<dbReference type="GO" id="GO:0005975">
    <property type="term" value="P:carbohydrate metabolic process"/>
    <property type="evidence" value="ECO:0007669"/>
    <property type="project" value="InterPro"/>
</dbReference>
<keyword evidence="6" id="KW-1185">Reference proteome</keyword>
<dbReference type="InterPro" id="IPR051398">
    <property type="entry name" value="Polysacch_Deacetylase"/>
</dbReference>
<evidence type="ECO:0000259" key="4">
    <source>
        <dbReference type="PROSITE" id="PS51677"/>
    </source>
</evidence>
<dbReference type="InterPro" id="IPR002509">
    <property type="entry name" value="NODB_dom"/>
</dbReference>
<gene>
    <name evidence="5" type="ORF">CFX0092_A3387</name>
</gene>
<dbReference type="PROSITE" id="PS51677">
    <property type="entry name" value="NODB"/>
    <property type="match status" value="1"/>
</dbReference>
<proteinExistence type="predicted"/>
<dbReference type="PANTHER" id="PTHR34216:SF3">
    <property type="entry name" value="POLY-BETA-1,6-N-ACETYL-D-GLUCOSAMINE N-DEACETYLASE"/>
    <property type="match status" value="1"/>
</dbReference>
<evidence type="ECO:0000313" key="5">
    <source>
        <dbReference type="EMBL" id="CUS05265.2"/>
    </source>
</evidence>
<dbReference type="KEGG" id="pbf:CFX0092_A3387"/>
<keyword evidence="5" id="KW-0378">Hydrolase</keyword>
<feature type="chain" id="PRO_5008240612" evidence="3">
    <location>
        <begin position="36"/>
        <end position="367"/>
    </location>
</feature>
<comment type="subcellular location">
    <subcellularLocation>
        <location evidence="1">Secreted</location>
    </subcellularLocation>
</comment>
<accession>A0A160T813</accession>
<dbReference type="Pfam" id="PF01522">
    <property type="entry name" value="Polysacc_deac_1"/>
    <property type="match status" value="1"/>
</dbReference>
<dbReference type="InterPro" id="IPR011330">
    <property type="entry name" value="Glyco_hydro/deAcase_b/a-brl"/>
</dbReference>
<dbReference type="RefSeq" id="WP_095044500.1">
    <property type="nucleotide sequence ID" value="NZ_LN890655.1"/>
</dbReference>
<dbReference type="GO" id="GO:0016810">
    <property type="term" value="F:hydrolase activity, acting on carbon-nitrogen (but not peptide) bonds"/>
    <property type="evidence" value="ECO:0007669"/>
    <property type="project" value="InterPro"/>
</dbReference>
<dbReference type="Gene3D" id="3.20.20.370">
    <property type="entry name" value="Glycoside hydrolase/deacetylase"/>
    <property type="match status" value="1"/>
</dbReference>
<dbReference type="GO" id="GO:0005576">
    <property type="term" value="C:extracellular region"/>
    <property type="evidence" value="ECO:0007669"/>
    <property type="project" value="UniProtKB-SubCell"/>
</dbReference>
<reference evidence="5" key="1">
    <citation type="submission" date="2016-01" db="EMBL/GenBank/DDBJ databases">
        <authorList>
            <person name="Mcilroy J.S."/>
            <person name="Karst M S."/>
            <person name="Albertsen M."/>
        </authorList>
    </citation>
    <scope>NUCLEOTIDE SEQUENCE</scope>
    <source>
        <strain evidence="5">Cfx-K</strain>
    </source>
</reference>
<evidence type="ECO:0000256" key="1">
    <source>
        <dbReference type="ARBA" id="ARBA00004613"/>
    </source>
</evidence>
<dbReference type="EMBL" id="LN890655">
    <property type="protein sequence ID" value="CUS05265.2"/>
    <property type="molecule type" value="Genomic_DNA"/>
</dbReference>
<evidence type="ECO:0000256" key="2">
    <source>
        <dbReference type="ARBA" id="ARBA00022729"/>
    </source>
</evidence>
<sequence length="367" mass="40198">MVPQLIRQEKNGAKTRYFHLLPALLGLMIAFALSAACTPQAAPEPGAPPPPVETPGQLAQPIVQTLPTAAATLTPPPSPTPAPTIALDATAAIQATRTAAASPPTPPIMPLATTSGLAAEPLPTPSGVYSWTLKVPILMYHYVSDPPADADEYRVDLSVAPDQFRQQMAALRDNGYTTIDLYDLTTAIVGYSELPDKPVLLTFDDGYLDNYEIAFPILEEFGLKGTFFIISEFIDTGREGYMTWAMVEEMARAGHRFESHSRTHPDLTKKDHDDLIWEILGAQETIAAHTGSRPRYFCYPGGDYNADTIQMLRDLDYWGAVTTTNGSWHGFNGRFEWQRIRIHNFTPIGEFIKLIDLEGTVGGKPPA</sequence>
<dbReference type="PANTHER" id="PTHR34216">
    <property type="match status" value="1"/>
</dbReference>
<organism evidence="5 6">
    <name type="scientific">Candidatus Promineifilum breve</name>
    <dbReference type="NCBI Taxonomy" id="1806508"/>
    <lineage>
        <taxon>Bacteria</taxon>
        <taxon>Bacillati</taxon>
        <taxon>Chloroflexota</taxon>
        <taxon>Ardenticatenia</taxon>
        <taxon>Candidatus Promineifilales</taxon>
        <taxon>Candidatus Promineifilaceae</taxon>
        <taxon>Candidatus Promineifilum</taxon>
    </lineage>
</organism>
<name>A0A160T813_9CHLR</name>
<evidence type="ECO:0000313" key="6">
    <source>
        <dbReference type="Proteomes" id="UP000215027"/>
    </source>
</evidence>
<feature type="signal peptide" evidence="3">
    <location>
        <begin position="1"/>
        <end position="35"/>
    </location>
</feature>
<protein>
    <submittedName>
        <fullName evidence="5">Hydrolase</fullName>
    </submittedName>
</protein>
<dbReference type="OrthoDB" id="9778320at2"/>
<dbReference type="SUPFAM" id="SSF88713">
    <property type="entry name" value="Glycoside hydrolase/deacetylase"/>
    <property type="match status" value="1"/>
</dbReference>
<keyword evidence="2 3" id="KW-0732">Signal</keyword>
<dbReference type="AlphaFoldDB" id="A0A160T813"/>
<dbReference type="Proteomes" id="UP000215027">
    <property type="component" value="Chromosome I"/>
</dbReference>
<feature type="domain" description="NodB homology" evidence="4">
    <location>
        <begin position="197"/>
        <end position="367"/>
    </location>
</feature>
<evidence type="ECO:0000256" key="3">
    <source>
        <dbReference type="SAM" id="SignalP"/>
    </source>
</evidence>
<dbReference type="CDD" id="cd10918">
    <property type="entry name" value="CE4_NodB_like_5s_6s"/>
    <property type="match status" value="1"/>
</dbReference>